<organism evidence="2 3">
    <name type="scientific">Undibacter mobilis</name>
    <dbReference type="NCBI Taxonomy" id="2292256"/>
    <lineage>
        <taxon>Bacteria</taxon>
        <taxon>Pseudomonadati</taxon>
        <taxon>Pseudomonadota</taxon>
        <taxon>Alphaproteobacteria</taxon>
        <taxon>Hyphomicrobiales</taxon>
        <taxon>Nitrobacteraceae</taxon>
        <taxon>Undibacter</taxon>
    </lineage>
</organism>
<dbReference type="SUPFAM" id="SSF54427">
    <property type="entry name" value="NTF2-like"/>
    <property type="match status" value="1"/>
</dbReference>
<dbReference type="OrthoDB" id="8849037at2"/>
<gene>
    <name evidence="2" type="ORF">DXH78_02260</name>
</gene>
<feature type="domain" description="SnoaL-like" evidence="1">
    <location>
        <begin position="39"/>
        <end position="147"/>
    </location>
</feature>
<dbReference type="RefSeq" id="WP_115515536.1">
    <property type="nucleotide sequence ID" value="NZ_QRGO01000001.1"/>
</dbReference>
<dbReference type="Pfam" id="PF12680">
    <property type="entry name" value="SnoaL_2"/>
    <property type="match status" value="1"/>
</dbReference>
<protein>
    <submittedName>
        <fullName evidence="2">Nuclear transport factor 2 family protein</fullName>
    </submittedName>
</protein>
<evidence type="ECO:0000313" key="3">
    <source>
        <dbReference type="Proteomes" id="UP000263993"/>
    </source>
</evidence>
<dbReference type="InterPro" id="IPR037401">
    <property type="entry name" value="SnoaL-like"/>
</dbReference>
<reference evidence="3" key="1">
    <citation type="submission" date="2018-08" db="EMBL/GenBank/DDBJ databases">
        <authorList>
            <person name="Kim S.-J."/>
            <person name="Jung G.-Y."/>
        </authorList>
    </citation>
    <scope>NUCLEOTIDE SEQUENCE [LARGE SCALE GENOMIC DNA]</scope>
    <source>
        <strain evidence="3">GY_H</strain>
    </source>
</reference>
<sequence>MTTLADKAKLTVDALIAGRRAVQTHAEKVQHALDLVEMHLQEENPERIDECIRLYTADAVWEAPARKVAYQGRELIKKMYLRVFNGVVDFEFKPVERWATPERVFDDSYVNFKITGDAFDNCPYPIGTRVQMRLIHAFHIRDGLISREIGYELWRRAEDQ</sequence>
<dbReference type="InterPro" id="IPR032710">
    <property type="entry name" value="NTF2-like_dom_sf"/>
</dbReference>
<keyword evidence="3" id="KW-1185">Reference proteome</keyword>
<name>A0A371B805_9BRAD</name>
<proteinExistence type="predicted"/>
<accession>A0A371B805</accession>
<dbReference type="Proteomes" id="UP000263993">
    <property type="component" value="Unassembled WGS sequence"/>
</dbReference>
<evidence type="ECO:0000313" key="2">
    <source>
        <dbReference type="EMBL" id="RDV03511.1"/>
    </source>
</evidence>
<evidence type="ECO:0000259" key="1">
    <source>
        <dbReference type="Pfam" id="PF12680"/>
    </source>
</evidence>
<dbReference type="AlphaFoldDB" id="A0A371B805"/>
<dbReference type="Gene3D" id="3.10.450.50">
    <property type="match status" value="1"/>
</dbReference>
<comment type="caution">
    <text evidence="2">The sequence shown here is derived from an EMBL/GenBank/DDBJ whole genome shotgun (WGS) entry which is preliminary data.</text>
</comment>
<dbReference type="EMBL" id="QRGO01000001">
    <property type="protein sequence ID" value="RDV03511.1"/>
    <property type="molecule type" value="Genomic_DNA"/>
</dbReference>